<name>A0ABX5W4K5_9BRAD</name>
<dbReference type="InterPro" id="IPR029787">
    <property type="entry name" value="Nucleotide_cyclase"/>
</dbReference>
<gene>
    <name evidence="4" type="ORF">FJN17_08130</name>
</gene>
<dbReference type="InterPro" id="IPR041664">
    <property type="entry name" value="AAA_16"/>
</dbReference>
<evidence type="ECO:0000313" key="4">
    <source>
        <dbReference type="EMBL" id="QDF37537.1"/>
    </source>
</evidence>
<proteinExistence type="predicted"/>
<dbReference type="CDD" id="cd14014">
    <property type="entry name" value="STKc_PknB_like"/>
    <property type="match status" value="1"/>
</dbReference>
<reference evidence="5" key="1">
    <citation type="submission" date="2019-06" db="EMBL/GenBank/DDBJ databases">
        <title>Whole-Genome Sequence of Bradyrhizobium sp. 3 Strain 65S1MB.</title>
        <authorList>
            <person name="Bromfield E.S.P."/>
            <person name="Cloutier S."/>
            <person name="Nguyen H.D.T."/>
        </authorList>
    </citation>
    <scope>NUCLEOTIDE SEQUENCE [LARGE SCALE GENOMIC DNA]</scope>
    <source>
        <strain evidence="5">65S1MB</strain>
    </source>
</reference>
<dbReference type="Gene3D" id="3.40.50.300">
    <property type="entry name" value="P-loop containing nucleotide triphosphate hydrolases"/>
    <property type="match status" value="1"/>
</dbReference>
<dbReference type="PANTHER" id="PTHR43642">
    <property type="entry name" value="HYBRID SIGNAL TRANSDUCTION HISTIDINE KINASE G"/>
    <property type="match status" value="1"/>
</dbReference>
<protein>
    <submittedName>
        <fullName evidence="4">AAA family ATPase</fullName>
    </submittedName>
</protein>
<dbReference type="CDD" id="cd07302">
    <property type="entry name" value="CHD"/>
    <property type="match status" value="1"/>
</dbReference>
<dbReference type="InterPro" id="IPR029016">
    <property type="entry name" value="GAF-like_dom_sf"/>
</dbReference>
<dbReference type="Gene3D" id="3.30.450.40">
    <property type="match status" value="1"/>
</dbReference>
<dbReference type="Pfam" id="PF00069">
    <property type="entry name" value="Pkinase"/>
    <property type="match status" value="1"/>
</dbReference>
<dbReference type="Gene3D" id="1.10.510.10">
    <property type="entry name" value="Transferase(Phosphotransferase) domain 1"/>
    <property type="match status" value="1"/>
</dbReference>
<dbReference type="SMART" id="SM00044">
    <property type="entry name" value="CYCc"/>
    <property type="match status" value="1"/>
</dbReference>
<dbReference type="EMBL" id="CP041090">
    <property type="protein sequence ID" value="QDF37537.1"/>
    <property type="molecule type" value="Genomic_DNA"/>
</dbReference>
<feature type="domain" description="Protein kinase" evidence="2">
    <location>
        <begin position="7"/>
        <end position="269"/>
    </location>
</feature>
<dbReference type="SUPFAM" id="SSF52540">
    <property type="entry name" value="P-loop containing nucleoside triphosphate hydrolases"/>
    <property type="match status" value="1"/>
</dbReference>
<dbReference type="InterPro" id="IPR000719">
    <property type="entry name" value="Prot_kinase_dom"/>
</dbReference>
<dbReference type="SMART" id="SM00065">
    <property type="entry name" value="GAF"/>
    <property type="match status" value="1"/>
</dbReference>
<dbReference type="Proteomes" id="UP000319298">
    <property type="component" value="Chromosome"/>
</dbReference>
<dbReference type="InterPro" id="IPR053159">
    <property type="entry name" value="Hybrid_Histidine_Kinase"/>
</dbReference>
<dbReference type="Pfam" id="PF13191">
    <property type="entry name" value="AAA_16"/>
    <property type="match status" value="1"/>
</dbReference>
<evidence type="ECO:0000313" key="5">
    <source>
        <dbReference type="Proteomes" id="UP000319298"/>
    </source>
</evidence>
<dbReference type="Pfam" id="PF01590">
    <property type="entry name" value="GAF"/>
    <property type="match status" value="1"/>
</dbReference>
<organism evidence="4 5">
    <name type="scientific">Bradyrhizobium symbiodeficiens</name>
    <dbReference type="NCBI Taxonomy" id="1404367"/>
    <lineage>
        <taxon>Bacteria</taxon>
        <taxon>Pseudomonadati</taxon>
        <taxon>Pseudomonadota</taxon>
        <taxon>Alphaproteobacteria</taxon>
        <taxon>Hyphomicrobiales</taxon>
        <taxon>Nitrobacteraceae</taxon>
        <taxon>Bradyrhizobium</taxon>
    </lineage>
</organism>
<dbReference type="PROSITE" id="PS50125">
    <property type="entry name" value="GUANYLATE_CYCLASE_2"/>
    <property type="match status" value="1"/>
</dbReference>
<dbReference type="InterPro" id="IPR027417">
    <property type="entry name" value="P-loop_NTPase"/>
</dbReference>
<evidence type="ECO:0000259" key="2">
    <source>
        <dbReference type="PROSITE" id="PS50011"/>
    </source>
</evidence>
<dbReference type="InterPro" id="IPR011009">
    <property type="entry name" value="Kinase-like_dom_sf"/>
</dbReference>
<dbReference type="SUPFAM" id="SSF56112">
    <property type="entry name" value="Protein kinase-like (PK-like)"/>
    <property type="match status" value="1"/>
</dbReference>
<feature type="domain" description="Guanylate cyclase" evidence="3">
    <location>
        <begin position="1548"/>
        <end position="1680"/>
    </location>
</feature>
<reference evidence="4 5" key="2">
    <citation type="journal article" date="2020" name="Int. J. Syst. Evol. Microbiol.">
        <title>Description and complete genome sequences of Bradyrhizobium symbiodeficiens sp. nov., a non-symbiotic bacterium associated with legumes native to Canada.</title>
        <authorList>
            <person name="Bromfield E.S.P."/>
            <person name="Cloutier S."/>
            <person name="Nguyen H.D.T."/>
        </authorList>
    </citation>
    <scope>NUCLEOTIDE SEQUENCE [LARGE SCALE GENOMIC DNA]</scope>
    <source>
        <strain evidence="4 5">65S1MB</strain>
    </source>
</reference>
<dbReference type="InterPro" id="IPR001054">
    <property type="entry name" value="A/G_cyclase"/>
</dbReference>
<dbReference type="PROSITE" id="PS50011">
    <property type="entry name" value="PROTEIN_KINASE_DOM"/>
    <property type="match status" value="1"/>
</dbReference>
<evidence type="ECO:0000259" key="3">
    <source>
        <dbReference type="PROSITE" id="PS50125"/>
    </source>
</evidence>
<comment type="subcellular location">
    <subcellularLocation>
        <location evidence="1">Membrane</location>
        <topology evidence="1">Single-pass membrane protein</topology>
    </subcellularLocation>
</comment>
<evidence type="ECO:0000256" key="1">
    <source>
        <dbReference type="ARBA" id="ARBA00004167"/>
    </source>
</evidence>
<dbReference type="RefSeq" id="WP_140479010.1">
    <property type="nucleotide sequence ID" value="NZ_CP041090.2"/>
</dbReference>
<dbReference type="SUPFAM" id="SSF55781">
    <property type="entry name" value="GAF domain-like"/>
    <property type="match status" value="1"/>
</dbReference>
<dbReference type="PANTHER" id="PTHR43642:SF1">
    <property type="entry name" value="HYBRID SIGNAL TRANSDUCTION HISTIDINE KINASE G"/>
    <property type="match status" value="1"/>
</dbReference>
<dbReference type="InterPro" id="IPR003018">
    <property type="entry name" value="GAF"/>
</dbReference>
<dbReference type="Gene3D" id="3.30.70.1230">
    <property type="entry name" value="Nucleotide cyclase"/>
    <property type="match status" value="1"/>
</dbReference>
<keyword evidence="5" id="KW-1185">Reference proteome</keyword>
<sequence>MSFIQGFQVRERLYESKYSIVLRAIRDHDELPVVIKILKSDYPSAAELARYRWEFEIVQGLELTGVIRSYELQRHDKTLLILFEDFGAMSLADLLRDRPLSLDEFIETAIQVTTALGHLHSARIIHKDINPSNLVINPSTGEVKIIDFGISTRSSKERPVTKAPEVLEGTLPYMSPEQTGRMNRSLDYRTDFYSLGATFYELLTRSQPFDADDQMQLVHYQIAREPIPAHRRNPDIPLALSKIVSKLMAKRAEDRYQSAAGLLADLETVRAGGGLERFEAGRADFSDRFQIPERLYGRENEVERLLEAFERARRGRAEIMLVAGYSGVGKSALVQEIHKPITRNRGYFISGKFDQLQRNVPYLGLVAAFRDLVRQLLTESGERLATWRRDLNEALAPNGRVILDALPDLELIIGPQPPVAELAAAEATNRFHRAFGQLLRALCTRDSVVLFLDDLQWVDSATLGLLRVILTDGGLSRLFLIGAYRDNEITAIHPLMLALRDIKESGGQATTLTLPPLGLADVAKLLGDTLQADAGQVSALARLVVQKTQGNPLFVRQFLSVLHHEGLIKPSLPSSQGRTRWSWDLQAIRSAEITDNVVNLLLTKLRRLPAATQEVLRLAACIGNRFDVDTLALIQKSTPEQTFESLRPAVETEILRPLSELTTSDAEDALSPLLVQEFGFQHDRIQQAAYGLIQEDQKQYVHLAIGRRLQTTLPPASLKERLFEIVDHLNIGRDLIDLAVERTSLAELNLEAARKASDATAYSAALSYVDIAQALLGEDGWDTNYDLTIDAFRQRAALEYLNRNFDQCTKIVEVTLQHARTNLEKAEVHFTRIAQHTLLTEFGEALTAGRNALALLGIELPLDNPLEPGQLAMGKVASMLEGREVASLFENPDCEDQEMSLAQRCLRHLAIAAFLSNQNLFPLIVGTSVGISLKHGNAPESALSFANYGLMLGAFMGRYKKGLEFGDLALRLCDRFGGSAPTATVCLVLGTELMPWVHHVRHAVPIIDRGYREGLDSGDILWAGYLLMYRVFLDSFGGKALGDLLDGMPALLEFTSRTQNPGAAAGILAYQIVLSTLAGRTKSSSDFSAAGVDEAAFLESCERHQVAMAICFYKILKAQALYLFGRPKLALEATREIDGMLGFIVNHPNLADHLLYQSLSLTALWNDLGANDGPAAMEQLQANLSQLKIWSDNCPDNFMAKRLMVEAEIARISNDVAAAAEFYDRAIDAAHKAQLAQDEALANELAARFSMERRPTSRVGAMYLRDARYAYQLWGAHRKVEELELEFPQLLTEYRDMQGASGKSPANLPIETIQSSTARSSSAFLDLNTLIKAAQTISGEVVLGQLLERLIGILIENAGAQRGLLLLSRDGELFVQAEGSVASDEIAVLMSIPIDSPDGSSLVPAGVVHFAARTREAVVVDDAQQDERFMTDPYVQKRQTRSLLCQPILNQGQLIGLVYLENDLLTGAFTPERKQLLALLSGQIAVSIKNAELVEHLEDKVRERTAELELRSQFIEQTFGRYMSNEIAESLLKSPEALDFSGHKKTVTILMSDLRGFTAFSETLSPETIVRMLNNYLSEMTTIIQKYNGTIDSFIGDAIQAFFGAPLQRPDDAERAVACALEMQMAMPRVNAWNVQQNFPEIEMGIGINTGEVVVGNIGSRKRAKYSVQGSNANLASRIEGHTVGGQILIAGATRDAVKAPLTIVSAMTIEPKGVARPITIYDVGGLGRPYDLALPQRDIRWTDVRPALPLTFRLLTEKEVVGDEHDGLLVRLSAQKAEIQSRMLPSKFTDLKLLLKPSDLTTGIYGKVIELSSAEGRFVLHFTTMPPEARKYFSSLGARTNT</sequence>
<dbReference type="Pfam" id="PF00211">
    <property type="entry name" value="Guanylate_cyc"/>
    <property type="match status" value="1"/>
</dbReference>
<accession>A0ABX5W4K5</accession>
<dbReference type="SUPFAM" id="SSF55073">
    <property type="entry name" value="Nucleotide cyclase"/>
    <property type="match status" value="1"/>
</dbReference>